<feature type="transmembrane region" description="Helical" evidence="1">
    <location>
        <begin position="59"/>
        <end position="77"/>
    </location>
</feature>
<keyword evidence="1" id="KW-1133">Transmembrane helix</keyword>
<feature type="compositionally biased region" description="Basic residues" evidence="2">
    <location>
        <begin position="765"/>
        <end position="775"/>
    </location>
</feature>
<dbReference type="GO" id="GO:0005783">
    <property type="term" value="C:endoplasmic reticulum"/>
    <property type="evidence" value="ECO:0007669"/>
    <property type="project" value="TreeGrafter"/>
</dbReference>
<feature type="region of interest" description="Disordered" evidence="2">
    <location>
        <begin position="930"/>
        <end position="1005"/>
    </location>
</feature>
<feature type="region of interest" description="Disordered" evidence="2">
    <location>
        <begin position="194"/>
        <end position="222"/>
    </location>
</feature>
<organism evidence="3">
    <name type="scientific">Ixodes ricinus</name>
    <name type="common">Common tick</name>
    <name type="synonym">Acarus ricinus</name>
    <dbReference type="NCBI Taxonomy" id="34613"/>
    <lineage>
        <taxon>Eukaryota</taxon>
        <taxon>Metazoa</taxon>
        <taxon>Ecdysozoa</taxon>
        <taxon>Arthropoda</taxon>
        <taxon>Chelicerata</taxon>
        <taxon>Arachnida</taxon>
        <taxon>Acari</taxon>
        <taxon>Parasitiformes</taxon>
        <taxon>Ixodida</taxon>
        <taxon>Ixodoidea</taxon>
        <taxon>Ixodidae</taxon>
        <taxon>Ixodinae</taxon>
        <taxon>Ixodes</taxon>
    </lineage>
</organism>
<comment type="similarity">
    <text evidence="1">Belongs to the pecanex family.</text>
</comment>
<dbReference type="GO" id="GO:0007029">
    <property type="term" value="P:endoplasmic reticulum organization"/>
    <property type="evidence" value="ECO:0007669"/>
    <property type="project" value="TreeGrafter"/>
</dbReference>
<feature type="compositionally biased region" description="Low complexity" evidence="2">
    <location>
        <begin position="931"/>
        <end position="944"/>
    </location>
</feature>
<feature type="compositionally biased region" description="Low complexity" evidence="2">
    <location>
        <begin position="198"/>
        <end position="207"/>
    </location>
</feature>
<evidence type="ECO:0000256" key="2">
    <source>
        <dbReference type="SAM" id="MobiDB-lite"/>
    </source>
</evidence>
<feature type="region of interest" description="Disordered" evidence="2">
    <location>
        <begin position="454"/>
        <end position="572"/>
    </location>
</feature>
<evidence type="ECO:0000256" key="1">
    <source>
        <dbReference type="RuleBase" id="RU367089"/>
    </source>
</evidence>
<proteinExistence type="inferred from homology"/>
<dbReference type="EMBL" id="GEGO01005384">
    <property type="protein sequence ID" value="JAR90020.1"/>
    <property type="molecule type" value="Transcribed_RNA"/>
</dbReference>
<sequence>MGSQTLEILRQGVWASFTGGWFYDPRQDHESNILHLYLWLFLLCLPFSLYMFLQPVLVVWVSYAGIVGALFTTLKMVNVRLHRMFDSGECIEESSDDSNRSVSVDHNTLGSQGHGSKKEAEHIEMAVLKQRQEGETPPVQCSSRNSFNEGPVKLTSIAPAESLELIERLVRSNEFDLKASDGSTCGIDLQVDVHHRNSSGSSGGSTSAKQDHSFHGTSGGVPRSPEFGLVAEVLQEVSDLKSGCLPITALAASSGGREDHHGAVQNNGALRDVASGSSISLHPEGHLPPHRRRGGSSFLSSGSSAASLRNATGSVELAFLSQDPSVRAAELARAAQQRKSGTNLRLEDADAKRVVRRAHSELETCPPPQMPRSVAPPSHPVSLEAIRITSAGGLAGAVPVPRHTRRSAEFLRPPLLGDAIKPIAEQPAAETPPGSSSSTQSLLVRHRSLDAATLRRRRQCGETGGIAGNDDAEFGKPEEEPFGAPLLHSGGESGAAGDAHPDSLMASTDTVSSTSGESDRSSSTHFTVIYKPLDPCSGNPQELDLPEQYPGWLEGGNQRNPDPLPSPACSERSSVGGLDWLFGNPPSRPVGAACDAKAPPPMEFCGVEEKRLPCRPQPSEPVDSTAAGSLDCGLPFQLSALARTSESSDQSLSDASSPSSPDEMTPLGATCRPSVALGAIPKQYLEDGNSSRAEHGYALAARGIAGTTVRSVLSRRLLEILNLNDPQECEVELQKLKRELDVCRRLAVNTEEPGNSTSPAAKATASRKRPKLANTRRKAGCGTSEFLSLLPNASTLPQAEGEKGDCVAAMGWAPLARSRSCTDRGPPAYLLASILSTPGTHLAISHDDTSPGAVHCFQDEHGNWQTYTFDENSTGVSRGLEVSPDARIFQLMFDNKWETSSHSSSSSTTVLESPAPRGLPVVPFGCTTMVPSTTGATTPGATGSKLLRSHHRHHHHLHQGGVQQHQPPSSLESLPSLVPSLNLRRGGASDSTSALAGGPVGGSLR</sequence>
<feature type="region of interest" description="Disordered" evidence="2">
    <location>
        <begin position="93"/>
        <end position="119"/>
    </location>
</feature>
<dbReference type="AlphaFoldDB" id="A0A147BGV4"/>
<accession>A0A147BGV4</accession>
<evidence type="ECO:0000313" key="3">
    <source>
        <dbReference type="EMBL" id="JAR90020.1"/>
    </source>
</evidence>
<feature type="compositionally biased region" description="Low complexity" evidence="2">
    <location>
        <begin position="645"/>
        <end position="663"/>
    </location>
</feature>
<reference evidence="3" key="1">
    <citation type="journal article" date="2018" name="PLoS Negl. Trop. Dis.">
        <title>Sialome diversity of ticks revealed by RNAseq of single tick salivary glands.</title>
        <authorList>
            <person name="Perner J."/>
            <person name="Kropackova S."/>
            <person name="Kopacek P."/>
            <person name="Ribeiro J.M."/>
        </authorList>
    </citation>
    <scope>NUCLEOTIDE SEQUENCE</scope>
    <source>
        <strain evidence="3">Siblings of single egg batch collected in Ceske Budejovice</strain>
        <tissue evidence="3">Salivary glands</tissue>
    </source>
</reference>
<name>A0A147BGV4_IXORI</name>
<protein>
    <recommendedName>
        <fullName evidence="1">Pecanex-like protein</fullName>
    </recommendedName>
</protein>
<feature type="region of interest" description="Disordered" evidence="2">
    <location>
        <begin position="643"/>
        <end position="670"/>
    </location>
</feature>
<feature type="compositionally biased region" description="Basic residues" evidence="2">
    <location>
        <begin position="947"/>
        <end position="958"/>
    </location>
</feature>
<comment type="caution">
    <text evidence="1">Lacks conserved residue(s) required for the propagation of feature annotation.</text>
</comment>
<keyword evidence="1" id="KW-0812">Transmembrane</keyword>
<keyword evidence="1" id="KW-0472">Membrane</keyword>
<feature type="transmembrane region" description="Helical" evidence="1">
    <location>
        <begin position="36"/>
        <end position="53"/>
    </location>
</feature>
<feature type="region of interest" description="Disordered" evidence="2">
    <location>
        <begin position="276"/>
        <end position="304"/>
    </location>
</feature>
<dbReference type="InterPro" id="IPR039797">
    <property type="entry name" value="Pecanex"/>
</dbReference>
<comment type="subcellular location">
    <subcellularLocation>
        <location evidence="1">Membrane</location>
        <topology evidence="1">Multi-pass membrane protein</topology>
    </subcellularLocation>
</comment>
<dbReference type="PANTHER" id="PTHR12372:SF7">
    <property type="entry name" value="PROTEIN PECANEX"/>
    <property type="match status" value="1"/>
</dbReference>
<feature type="region of interest" description="Disordered" evidence="2">
    <location>
        <begin position="750"/>
        <end position="775"/>
    </location>
</feature>
<feature type="compositionally biased region" description="Low complexity" evidence="2">
    <location>
        <begin position="295"/>
        <end position="304"/>
    </location>
</feature>
<feature type="non-terminal residue" evidence="3">
    <location>
        <position position="1005"/>
    </location>
</feature>
<dbReference type="PANTHER" id="PTHR12372">
    <property type="entry name" value="PECANEX"/>
    <property type="match status" value="1"/>
</dbReference>
<feature type="compositionally biased region" description="Low complexity" evidence="2">
    <location>
        <begin position="959"/>
        <end position="983"/>
    </location>
</feature>
<dbReference type="GO" id="GO:0016020">
    <property type="term" value="C:membrane"/>
    <property type="evidence" value="ECO:0007669"/>
    <property type="project" value="UniProtKB-SubCell"/>
</dbReference>